<keyword evidence="2" id="KW-1185">Reference proteome</keyword>
<reference evidence="1" key="1">
    <citation type="journal article" date="2021" name="Open Biol.">
        <title>Shared evolutionary footprints suggest mitochondrial oxidative damage underlies multiple complex I losses in fungi.</title>
        <authorList>
            <person name="Schikora-Tamarit M.A."/>
            <person name="Marcet-Houben M."/>
            <person name="Nosek J."/>
            <person name="Gabaldon T."/>
        </authorList>
    </citation>
    <scope>NUCLEOTIDE SEQUENCE</scope>
    <source>
        <strain evidence="1">CBS6075</strain>
    </source>
</reference>
<reference evidence="1" key="2">
    <citation type="submission" date="2021-01" db="EMBL/GenBank/DDBJ databases">
        <authorList>
            <person name="Schikora-Tamarit M.A."/>
        </authorList>
    </citation>
    <scope>NUCLEOTIDE SEQUENCE</scope>
    <source>
        <strain evidence="1">CBS6075</strain>
    </source>
</reference>
<organism evidence="1 2">
    <name type="scientific">Ogataea philodendri</name>
    <dbReference type="NCBI Taxonomy" id="1378263"/>
    <lineage>
        <taxon>Eukaryota</taxon>
        <taxon>Fungi</taxon>
        <taxon>Dikarya</taxon>
        <taxon>Ascomycota</taxon>
        <taxon>Saccharomycotina</taxon>
        <taxon>Pichiomycetes</taxon>
        <taxon>Pichiales</taxon>
        <taxon>Pichiaceae</taxon>
        <taxon>Ogataea</taxon>
    </lineage>
</organism>
<dbReference type="AlphaFoldDB" id="A0A9P8NXP9"/>
<proteinExistence type="predicted"/>
<evidence type="ECO:0000313" key="2">
    <source>
        <dbReference type="Proteomes" id="UP000769157"/>
    </source>
</evidence>
<dbReference type="EMBL" id="JAEUBE010000487">
    <property type="protein sequence ID" value="KAH3661420.1"/>
    <property type="molecule type" value="Genomic_DNA"/>
</dbReference>
<sequence length="137" mass="14722">MSSKQHTSGAPSSTTRASWWNLSTSAFSWADSSGVNSSLMYAMVMWNLYDARVGSGMPNALLSTCSLIGRSMSKEVSVSVLTIHSLHCSIGGSLGRSLGQPSDSLLNSCMQSNMVMCRFELGSMVILFLNRRIGNSL</sequence>
<accession>A0A9P8NXP9</accession>
<name>A0A9P8NXP9_9ASCO</name>
<dbReference type="Proteomes" id="UP000769157">
    <property type="component" value="Unassembled WGS sequence"/>
</dbReference>
<protein>
    <submittedName>
        <fullName evidence="1">Uncharacterized protein</fullName>
    </submittedName>
</protein>
<dbReference type="GeneID" id="70238791"/>
<dbReference type="RefSeq" id="XP_046058544.1">
    <property type="nucleotide sequence ID" value="XM_046208155.1"/>
</dbReference>
<evidence type="ECO:0000313" key="1">
    <source>
        <dbReference type="EMBL" id="KAH3661420.1"/>
    </source>
</evidence>
<gene>
    <name evidence="1" type="ORF">OGAPHI_006827</name>
</gene>
<comment type="caution">
    <text evidence="1">The sequence shown here is derived from an EMBL/GenBank/DDBJ whole genome shotgun (WGS) entry which is preliminary data.</text>
</comment>